<name>A0A1K2IZ29_9FLAO</name>
<sequence length="104" mass="12379">MKASEQPDYKKIFDDIIKLKYPDKKDICNKILAKDTLSILDVIIINDIIFGETTDSQKFRCYDKKAIFEILEFQKKYSLNNSQLARRFKLSRNSITKWKKSFFV</sequence>
<protein>
    <recommendedName>
        <fullName evidence="3">Helix-turn-helix domain-containing protein</fullName>
    </recommendedName>
</protein>
<proteinExistence type="predicted"/>
<evidence type="ECO:0000313" key="2">
    <source>
        <dbReference type="Proteomes" id="UP000182034"/>
    </source>
</evidence>
<gene>
    <name evidence="1" type="ORF">SAMN05216324_13515</name>
</gene>
<dbReference type="RefSeq" id="WP_072412903.1">
    <property type="nucleotide sequence ID" value="NZ_FPKW01000035.1"/>
</dbReference>
<dbReference type="Proteomes" id="UP000182034">
    <property type="component" value="Unassembled WGS sequence"/>
</dbReference>
<dbReference type="AlphaFoldDB" id="A0A1K2IZ29"/>
<reference evidence="2" key="1">
    <citation type="submission" date="2016-10" db="EMBL/GenBank/DDBJ databases">
        <authorList>
            <person name="Varghese N."/>
            <person name="Submissions S."/>
        </authorList>
    </citation>
    <scope>NUCLEOTIDE SEQUENCE [LARGE SCALE GENOMIC DNA]</scope>
    <source>
        <strain evidence="2">SUR2</strain>
    </source>
</reference>
<keyword evidence="2" id="KW-1185">Reference proteome</keyword>
<accession>A0A1K2IZ29</accession>
<evidence type="ECO:0008006" key="3">
    <source>
        <dbReference type="Google" id="ProtNLM"/>
    </source>
</evidence>
<evidence type="ECO:0000313" key="1">
    <source>
        <dbReference type="EMBL" id="SFZ97043.1"/>
    </source>
</evidence>
<organism evidence="1 2">
    <name type="scientific">Chryseobacterium limigenitum</name>
    <dbReference type="NCBI Taxonomy" id="1612149"/>
    <lineage>
        <taxon>Bacteria</taxon>
        <taxon>Pseudomonadati</taxon>
        <taxon>Bacteroidota</taxon>
        <taxon>Flavobacteriia</taxon>
        <taxon>Flavobacteriales</taxon>
        <taxon>Weeksellaceae</taxon>
        <taxon>Chryseobacterium group</taxon>
        <taxon>Chryseobacterium</taxon>
    </lineage>
</organism>
<dbReference type="EMBL" id="FPKW01000035">
    <property type="protein sequence ID" value="SFZ97043.1"/>
    <property type="molecule type" value="Genomic_DNA"/>
</dbReference>
<dbReference type="OrthoDB" id="1264127at2"/>